<name>A0A147EUR7_MICTE</name>
<comment type="caution">
    <text evidence="7">The sequence shown here is derived from an EMBL/GenBank/DDBJ whole genome shotgun (WGS) entry which is preliminary data.</text>
</comment>
<feature type="transmembrane region" description="Helical" evidence="6">
    <location>
        <begin position="157"/>
        <end position="180"/>
    </location>
</feature>
<dbReference type="PATRIC" id="fig|2033.6.peg.3981"/>
<dbReference type="GO" id="GO:0005886">
    <property type="term" value="C:plasma membrane"/>
    <property type="evidence" value="ECO:0007669"/>
    <property type="project" value="UniProtKB-SubCell"/>
</dbReference>
<evidence type="ECO:0000256" key="5">
    <source>
        <dbReference type="ARBA" id="ARBA00023136"/>
    </source>
</evidence>
<comment type="subcellular location">
    <subcellularLocation>
        <location evidence="1">Cell membrane</location>
        <topology evidence="1">Multi-pass membrane protein</topology>
    </subcellularLocation>
</comment>
<dbReference type="EMBL" id="LDRT01000093">
    <property type="protein sequence ID" value="KTR93203.1"/>
    <property type="molecule type" value="Genomic_DNA"/>
</dbReference>
<evidence type="ECO:0000256" key="3">
    <source>
        <dbReference type="ARBA" id="ARBA00022692"/>
    </source>
</evidence>
<organism evidence="7 8">
    <name type="scientific">Microbacterium testaceum</name>
    <name type="common">Aureobacterium testaceum</name>
    <name type="synonym">Brevibacterium testaceum</name>
    <dbReference type="NCBI Taxonomy" id="2033"/>
    <lineage>
        <taxon>Bacteria</taxon>
        <taxon>Bacillati</taxon>
        <taxon>Actinomycetota</taxon>
        <taxon>Actinomycetes</taxon>
        <taxon>Micrococcales</taxon>
        <taxon>Microbacteriaceae</taxon>
        <taxon>Microbacterium</taxon>
    </lineage>
</organism>
<dbReference type="PANTHER" id="PTHR32196">
    <property type="entry name" value="ABC TRANSPORTER PERMEASE PROTEIN YPHD-RELATED-RELATED"/>
    <property type="match status" value="1"/>
</dbReference>
<dbReference type="Pfam" id="PF02653">
    <property type="entry name" value="BPD_transp_2"/>
    <property type="match status" value="1"/>
</dbReference>
<keyword evidence="3 6" id="KW-0812">Transmembrane</keyword>
<dbReference type="RefSeq" id="WP_081323171.1">
    <property type="nucleotide sequence ID" value="NZ_LDRT01000093.1"/>
</dbReference>
<dbReference type="OrthoDB" id="5193167at2"/>
<proteinExistence type="predicted"/>
<evidence type="ECO:0000313" key="8">
    <source>
        <dbReference type="Proteomes" id="UP000075025"/>
    </source>
</evidence>
<feature type="transmembrane region" description="Helical" evidence="6">
    <location>
        <begin position="121"/>
        <end position="145"/>
    </location>
</feature>
<keyword evidence="4 6" id="KW-1133">Transmembrane helix</keyword>
<feature type="transmembrane region" description="Helical" evidence="6">
    <location>
        <begin position="48"/>
        <end position="81"/>
    </location>
</feature>
<dbReference type="GO" id="GO:0022857">
    <property type="term" value="F:transmembrane transporter activity"/>
    <property type="evidence" value="ECO:0007669"/>
    <property type="project" value="InterPro"/>
</dbReference>
<evidence type="ECO:0000256" key="2">
    <source>
        <dbReference type="ARBA" id="ARBA00022475"/>
    </source>
</evidence>
<evidence type="ECO:0008006" key="9">
    <source>
        <dbReference type="Google" id="ProtNLM"/>
    </source>
</evidence>
<protein>
    <recommendedName>
        <fullName evidence="9">ABC transporter permease</fullName>
    </recommendedName>
</protein>
<dbReference type="CDD" id="cd06579">
    <property type="entry name" value="TM_PBP1_transp_AraH_like"/>
    <property type="match status" value="1"/>
</dbReference>
<feature type="transmembrane region" description="Helical" evidence="6">
    <location>
        <begin position="211"/>
        <end position="234"/>
    </location>
</feature>
<keyword evidence="5 6" id="KW-0472">Membrane</keyword>
<feature type="transmembrane region" description="Helical" evidence="6">
    <location>
        <begin position="93"/>
        <end position="115"/>
    </location>
</feature>
<gene>
    <name evidence="7" type="ORF">NS220_13340</name>
</gene>
<evidence type="ECO:0000256" key="4">
    <source>
        <dbReference type="ARBA" id="ARBA00022989"/>
    </source>
</evidence>
<dbReference type="InterPro" id="IPR001851">
    <property type="entry name" value="ABC_transp_permease"/>
</dbReference>
<keyword evidence="2" id="KW-1003">Cell membrane</keyword>
<feature type="transmembrane region" description="Helical" evidence="6">
    <location>
        <begin position="246"/>
        <end position="279"/>
    </location>
</feature>
<evidence type="ECO:0000256" key="1">
    <source>
        <dbReference type="ARBA" id="ARBA00004651"/>
    </source>
</evidence>
<dbReference type="Proteomes" id="UP000075025">
    <property type="component" value="Unassembled WGS sequence"/>
</dbReference>
<evidence type="ECO:0000313" key="7">
    <source>
        <dbReference type="EMBL" id="KTR93203.1"/>
    </source>
</evidence>
<sequence>MRNVVRRIAAAPQLGLILIIVLLILVAQAANPQALAPANIVEILRSSALYFIGASAATLVLVGGGLDLSIGSLFAVGGVTVGISMNAGVPWPLAIVIALAVCALLGLINASLITWVGVPPFIATLGMLFAASGVVVVSTGGIPRFGFPSAFTDLAQLNLFGIPLLVYYAVAVGIAAHVVLQHTVFGYNIRAFGGNATAARANGIRASRMNISLYVISAVVAGLCGILLASRVATADPGAGGTGFAFQVLAAVIIGGTSLFGGVGTISGTALGALLFAVINNTLALTNTNPQWQNVATGVILVTAVAVDHLRRKRRFAVRST</sequence>
<dbReference type="AlphaFoldDB" id="A0A147EUR7"/>
<reference evidence="7 8" key="1">
    <citation type="journal article" date="2016" name="Front. Microbiol.">
        <title>Genomic Resource of Rice Seed Associated Bacteria.</title>
        <authorList>
            <person name="Midha S."/>
            <person name="Bansal K."/>
            <person name="Sharma S."/>
            <person name="Kumar N."/>
            <person name="Patil P.P."/>
            <person name="Chaudhry V."/>
            <person name="Patil P.B."/>
        </authorList>
    </citation>
    <scope>NUCLEOTIDE SEQUENCE [LARGE SCALE GENOMIC DNA]</scope>
    <source>
        <strain evidence="7 8">NS220</strain>
    </source>
</reference>
<evidence type="ECO:0000256" key="6">
    <source>
        <dbReference type="SAM" id="Phobius"/>
    </source>
</evidence>
<accession>A0A147EUR7</accession>